<sequence length="287" mass="30767">MDAPEAVGPPVKSLSHIFRRNQLRIQSPGPWSPKKWPPKSPLGMYEFSTTSAGDKEEGISEFTTKGGKDKDNNTGPTIWGFRRPTFFLSVALAVVSLIAIIVGGVAGTTAVANARRYLFPQPFSPINEPLTTNHSESSLCPLPTTVTITSPPSPTQTTGPEAITVPRLGLLDFDCGRIAISRQIITLGTNSWSFDVNCMMDFKGVGVDLTGMTSYTFEDCIKACAIYNNIARNNTCVGVGFSANLTTILPKVGGNCWLKGYLPEMSPEMNLGAVAVVVSGPKFMVEG</sequence>
<evidence type="ECO:0000313" key="4">
    <source>
        <dbReference type="EMBL" id="CDP28175.1"/>
    </source>
</evidence>
<keyword evidence="2" id="KW-1133">Transmembrane helix</keyword>
<reference evidence="3 5" key="1">
    <citation type="journal article" date="2008" name="Genome Biol.">
        <title>The genome sequence of the model ascomycete fungus Podospora anserina.</title>
        <authorList>
            <person name="Espagne E."/>
            <person name="Lespinet O."/>
            <person name="Malagnac F."/>
            <person name="Da Silva C."/>
            <person name="Jaillon O."/>
            <person name="Porcel B.M."/>
            <person name="Couloux A."/>
            <person name="Aury J.-M."/>
            <person name="Segurens B."/>
            <person name="Poulain J."/>
            <person name="Anthouard V."/>
            <person name="Grossetete S."/>
            <person name="Khalili H."/>
            <person name="Coppin E."/>
            <person name="Dequard-Chablat M."/>
            <person name="Picard M."/>
            <person name="Contamine V."/>
            <person name="Arnaise S."/>
            <person name="Bourdais A."/>
            <person name="Berteaux-Lecellier V."/>
            <person name="Gautheret D."/>
            <person name="de Vries R.P."/>
            <person name="Battaglia E."/>
            <person name="Coutinho P.M."/>
            <person name="Danchin E.G.J."/>
            <person name="Henrissat B."/>
            <person name="El Khoury R."/>
            <person name="Sainsard-Chanet A."/>
            <person name="Boivin A."/>
            <person name="Pinan-Lucarre B."/>
            <person name="Sellem C.H."/>
            <person name="Debuchy R."/>
            <person name="Wincker P."/>
            <person name="Weissenbach J."/>
            <person name="Silar P."/>
        </authorList>
    </citation>
    <scope>NUCLEOTIDE SEQUENCE [LARGE SCALE GENOMIC DNA]</scope>
    <source>
        <strain evidence="5">S / ATCC MYA-4624 / DSM 980 / FGSC 10383</strain>
        <strain evidence="3">S mat+</strain>
    </source>
</reference>
<evidence type="ECO:0000313" key="3">
    <source>
        <dbReference type="EMBL" id="CAP66447.1"/>
    </source>
</evidence>
<dbReference type="STRING" id="515849.B2AQM0"/>
<dbReference type="EMBL" id="CU633895">
    <property type="protein sequence ID" value="CAP66447.1"/>
    <property type="molecule type" value="Genomic_DNA"/>
</dbReference>
<feature type="transmembrane region" description="Helical" evidence="2">
    <location>
        <begin position="86"/>
        <end position="112"/>
    </location>
</feature>
<accession>B2AQM0</accession>
<dbReference type="EMBL" id="FO904939">
    <property type="protein sequence ID" value="CDP28175.1"/>
    <property type="molecule type" value="Genomic_DNA"/>
</dbReference>
<evidence type="ECO:0000256" key="2">
    <source>
        <dbReference type="SAM" id="Phobius"/>
    </source>
</evidence>
<reference evidence="4" key="4">
    <citation type="submission" date="2015-04" db="EMBL/GenBank/DDBJ databases">
        <title>Maintaining two mating types: Structure of the mating type locus and its role in heterokaryosis in Podospora anserina.</title>
        <authorList>
            <person name="Grognet P."/>
            <person name="Bidard F."/>
            <person name="Kuchly C."/>
            <person name="Chan Ho Tong L."/>
            <person name="Coppin E."/>
            <person name="Ait Benkhali J."/>
            <person name="Couloux A."/>
            <person name="Wincker P."/>
            <person name="Debuchy R."/>
            <person name="Silar P."/>
        </authorList>
    </citation>
    <scope>NUCLEOTIDE SEQUENCE</scope>
</reference>
<dbReference type="eggNOG" id="ENOG502SXHQ">
    <property type="taxonomic scope" value="Eukaryota"/>
</dbReference>
<protein>
    <submittedName>
        <fullName evidence="3">Podospora anserina S mat+ genomic DNA chromosome 4, supercontig 4</fullName>
    </submittedName>
</protein>
<keyword evidence="5" id="KW-1185">Reference proteome</keyword>
<gene>
    <name evidence="3" type="ORF">PODANS_4_3760</name>
</gene>
<reference evidence="3" key="2">
    <citation type="submission" date="2008-07" db="EMBL/GenBank/DDBJ databases">
        <authorList>
            <person name="Genoscope - CEA"/>
        </authorList>
    </citation>
    <scope>NUCLEOTIDE SEQUENCE</scope>
    <source>
        <strain evidence="3">S mat+</strain>
    </source>
</reference>
<name>B2AQM0_PODAN</name>
<dbReference type="KEGG" id="pan:PODANSg2809"/>
<dbReference type="OrthoDB" id="5358884at2759"/>
<feature type="region of interest" description="Disordered" evidence="1">
    <location>
        <begin position="50"/>
        <end position="73"/>
    </location>
</feature>
<dbReference type="GeneID" id="6189989"/>
<dbReference type="RefSeq" id="XP_001905782.1">
    <property type="nucleotide sequence ID" value="XM_001905747.1"/>
</dbReference>
<dbReference type="AlphaFoldDB" id="B2AQM0"/>
<dbReference type="VEuPathDB" id="FungiDB:PODANS_4_3760"/>
<keyword evidence="2" id="KW-0812">Transmembrane</keyword>
<dbReference type="Proteomes" id="UP000001197">
    <property type="component" value="Chromosome 4"/>
</dbReference>
<dbReference type="HOGENOM" id="CLU_970177_0_0_1"/>
<organism evidence="3">
    <name type="scientific">Podospora anserina (strain S / ATCC MYA-4624 / DSM 980 / FGSC 10383)</name>
    <name type="common">Pleurage anserina</name>
    <dbReference type="NCBI Taxonomy" id="515849"/>
    <lineage>
        <taxon>Eukaryota</taxon>
        <taxon>Fungi</taxon>
        <taxon>Dikarya</taxon>
        <taxon>Ascomycota</taxon>
        <taxon>Pezizomycotina</taxon>
        <taxon>Sordariomycetes</taxon>
        <taxon>Sordariomycetidae</taxon>
        <taxon>Sordariales</taxon>
        <taxon>Podosporaceae</taxon>
        <taxon>Podospora</taxon>
        <taxon>Podospora anserina</taxon>
    </lineage>
</organism>
<evidence type="ECO:0000313" key="5">
    <source>
        <dbReference type="Proteomes" id="UP000001197"/>
    </source>
</evidence>
<evidence type="ECO:0000256" key="1">
    <source>
        <dbReference type="SAM" id="MobiDB-lite"/>
    </source>
</evidence>
<reference evidence="5" key="3">
    <citation type="journal article" date="2014" name="Genetics">
        <title>Maintaining two mating types: Structure of the mating type locus and its role in heterokaryosis in Podospora anserina.</title>
        <authorList>
            <person name="Grognet P."/>
            <person name="Bidard F."/>
            <person name="Kuchly C."/>
            <person name="Tong L.C.H."/>
            <person name="Coppin E."/>
            <person name="Benkhali J.A."/>
            <person name="Couloux A."/>
            <person name="Wincker P."/>
            <person name="Debuchy R."/>
            <person name="Silar P."/>
        </authorList>
    </citation>
    <scope>GENOME REANNOTATION</scope>
    <source>
        <strain evidence="5">S / ATCC MYA-4624 / DSM 980 / FGSC 10383</strain>
    </source>
</reference>
<proteinExistence type="predicted"/>
<keyword evidence="2" id="KW-0472">Membrane</keyword>